<name>A0A5C7GQ10_9ROSI</name>
<protein>
    <submittedName>
        <fullName evidence="1">Uncharacterized protein</fullName>
    </submittedName>
</protein>
<gene>
    <name evidence="1" type="ORF">EZV62_028203</name>
</gene>
<dbReference type="EMBL" id="VAHF01000241">
    <property type="protein sequence ID" value="TXG46296.1"/>
    <property type="molecule type" value="Genomic_DNA"/>
</dbReference>
<comment type="caution">
    <text evidence="1">The sequence shown here is derived from an EMBL/GenBank/DDBJ whole genome shotgun (WGS) entry which is preliminary data.</text>
</comment>
<dbReference type="Proteomes" id="UP000323000">
    <property type="component" value="Unassembled WGS sequence"/>
</dbReference>
<organism evidence="1 2">
    <name type="scientific">Acer yangbiense</name>
    <dbReference type="NCBI Taxonomy" id="1000413"/>
    <lineage>
        <taxon>Eukaryota</taxon>
        <taxon>Viridiplantae</taxon>
        <taxon>Streptophyta</taxon>
        <taxon>Embryophyta</taxon>
        <taxon>Tracheophyta</taxon>
        <taxon>Spermatophyta</taxon>
        <taxon>Magnoliopsida</taxon>
        <taxon>eudicotyledons</taxon>
        <taxon>Gunneridae</taxon>
        <taxon>Pentapetalae</taxon>
        <taxon>rosids</taxon>
        <taxon>malvids</taxon>
        <taxon>Sapindales</taxon>
        <taxon>Sapindaceae</taxon>
        <taxon>Hippocastanoideae</taxon>
        <taxon>Acereae</taxon>
        <taxon>Acer</taxon>
    </lineage>
</organism>
<dbReference type="AlphaFoldDB" id="A0A5C7GQ10"/>
<evidence type="ECO:0000313" key="1">
    <source>
        <dbReference type="EMBL" id="TXG46296.1"/>
    </source>
</evidence>
<evidence type="ECO:0000313" key="2">
    <source>
        <dbReference type="Proteomes" id="UP000323000"/>
    </source>
</evidence>
<keyword evidence="2" id="KW-1185">Reference proteome</keyword>
<reference evidence="2" key="1">
    <citation type="journal article" date="2019" name="Gigascience">
        <title>De novo genome assembly of the endangered Acer yangbiense, a plant species with extremely small populations endemic to Yunnan Province, China.</title>
        <authorList>
            <person name="Yang J."/>
            <person name="Wariss H.M."/>
            <person name="Tao L."/>
            <person name="Zhang R."/>
            <person name="Yun Q."/>
            <person name="Hollingsworth P."/>
            <person name="Dao Z."/>
            <person name="Luo G."/>
            <person name="Guo H."/>
            <person name="Ma Y."/>
            <person name="Sun W."/>
        </authorList>
    </citation>
    <scope>NUCLEOTIDE SEQUENCE [LARGE SCALE GENOMIC DNA]</scope>
    <source>
        <strain evidence="2">cv. Malutang</strain>
    </source>
</reference>
<accession>A0A5C7GQ10</accession>
<proteinExistence type="predicted"/>
<sequence length="190" mass="21138">MPFFDQANVFPLPVASSLSIFNGGKAHTIPVKCITKPEFKMLSAVRLIETPSSLTSLKNNMPTEGIRKKIRHANRGKQRPRTTEGGTTNAKIPLQKCKPACTELKGSTRCNVHPTPNIKTMLHERLPKPKSTLTKDPSSDRLQCSGNIAQLGFNKADLWVQIHDLLIMCMNRRTAKWLAEQLGEVVELPT</sequence>